<evidence type="ECO:0000256" key="1">
    <source>
        <dbReference type="SAM" id="MobiDB-lite"/>
    </source>
</evidence>
<dbReference type="AlphaFoldDB" id="B8CDG9"/>
<organism evidence="2 3">
    <name type="scientific">Thalassiosira pseudonana</name>
    <name type="common">Marine diatom</name>
    <name type="synonym">Cyclotella nana</name>
    <dbReference type="NCBI Taxonomy" id="35128"/>
    <lineage>
        <taxon>Eukaryota</taxon>
        <taxon>Sar</taxon>
        <taxon>Stramenopiles</taxon>
        <taxon>Ochrophyta</taxon>
        <taxon>Bacillariophyta</taxon>
        <taxon>Coscinodiscophyceae</taxon>
        <taxon>Thalassiosirophycidae</taxon>
        <taxon>Thalassiosirales</taxon>
        <taxon>Thalassiosiraceae</taxon>
        <taxon>Thalassiosira</taxon>
    </lineage>
</organism>
<reference evidence="2 3" key="1">
    <citation type="journal article" date="2004" name="Science">
        <title>The genome of the diatom Thalassiosira pseudonana: ecology, evolution, and metabolism.</title>
        <authorList>
            <person name="Armbrust E.V."/>
            <person name="Berges J.A."/>
            <person name="Bowler C."/>
            <person name="Green B.R."/>
            <person name="Martinez D."/>
            <person name="Putnam N.H."/>
            <person name="Zhou S."/>
            <person name="Allen A.E."/>
            <person name="Apt K.E."/>
            <person name="Bechner M."/>
            <person name="Brzezinski M.A."/>
            <person name="Chaal B.K."/>
            <person name="Chiovitti A."/>
            <person name="Davis A.K."/>
            <person name="Demarest M.S."/>
            <person name="Detter J.C."/>
            <person name="Glavina T."/>
            <person name="Goodstein D."/>
            <person name="Hadi M.Z."/>
            <person name="Hellsten U."/>
            <person name="Hildebrand M."/>
            <person name="Jenkins B.D."/>
            <person name="Jurka J."/>
            <person name="Kapitonov V.V."/>
            <person name="Kroger N."/>
            <person name="Lau W.W."/>
            <person name="Lane T.W."/>
            <person name="Larimer F.W."/>
            <person name="Lippmeier J.C."/>
            <person name="Lucas S."/>
            <person name="Medina M."/>
            <person name="Montsant A."/>
            <person name="Obornik M."/>
            <person name="Parker M.S."/>
            <person name="Palenik B."/>
            <person name="Pazour G.J."/>
            <person name="Richardson P.M."/>
            <person name="Rynearson T.A."/>
            <person name="Saito M.A."/>
            <person name="Schwartz D.C."/>
            <person name="Thamatrakoln K."/>
            <person name="Valentin K."/>
            <person name="Vardi A."/>
            <person name="Wilkerson F.P."/>
            <person name="Rokhsar D.S."/>
        </authorList>
    </citation>
    <scope>NUCLEOTIDE SEQUENCE [LARGE SCALE GENOMIC DNA]</scope>
    <source>
        <strain evidence="2 3">CCMP1335</strain>
    </source>
</reference>
<feature type="region of interest" description="Disordered" evidence="1">
    <location>
        <begin position="1"/>
        <end position="27"/>
    </location>
</feature>
<evidence type="ECO:0000313" key="3">
    <source>
        <dbReference type="Proteomes" id="UP000001449"/>
    </source>
</evidence>
<dbReference type="HOGENOM" id="CLU_382002_0_0_1"/>
<sequence length="725" mass="79596">MNDHHHHPQPPHADHEVDDGVSGVEGLIDGVDLPAQASVGGAPQDVHQLAAAVGHGEEEAAVGYDDHRHHAPPHDEHHEEGPPAKLIKLEEDQDVSGAAADHGVADHGVVDPAAAAVLTDDNEHHTTTCCCPEQEQRPAFTIRTEADIMAQQQGAGVPALPPHATTTAGGVPIKATKTRVEFTALQKLEILQELEGEKPPSIKELIEKHGMSKSSFHRWRAPGFKERLIEMVHGSGGGGLASVAGSRSVGGGGDVVSAVDGSGGISVGGEVLQGVVGGQQQQQGLPFIHSLFYPNRAAKKRDLNDRLAKIKAELQTFCQLNAEKDPSEQIAISSSFIQAKSREIRDELINKNETEEGKGCLTEEEVTAFKAFKGSKSWACQIGNHLGVLTVQWTEAAKANVLNYLKHTSGAPRQKKNRAEFTAQEKVDILEEIDRINAENKAARKPQMSVDEICEKWGTSKSSLHRWRQQYKEQSLQHVIRFPSSNGGRGGSSKRIFKDRLQIIKESLDDFVKSQGMNESDINRAPVVYHVLQQQALIRRDEILAEIDRGTMSMKEDEVQALRNFKASTSWLREVARKFGWKMEAVDINDPNHPDHPDYDRQAEDAELLVRKYELDRHQQELAQQQAQQEQYYEAEGAVNHHGEEYEEAAAAGDANAVAMMDHNAAVAEAVVDHVGVDMGHQDVNHYAHPPPQGAEDMNMEPTPVDNFGAAYHQDGHYPELSRDV</sequence>
<accession>B8CDG9</accession>
<dbReference type="EMBL" id="CM000650">
    <property type="protein sequence ID" value="EED88454.1"/>
    <property type="molecule type" value="Genomic_DNA"/>
</dbReference>
<name>B8CDG9_THAPS</name>
<dbReference type="GeneID" id="7442018"/>
<evidence type="ECO:0000313" key="2">
    <source>
        <dbReference type="EMBL" id="EED88454.1"/>
    </source>
</evidence>
<protein>
    <submittedName>
        <fullName evidence="2">Uncharacterized protein</fullName>
    </submittedName>
</protein>
<dbReference type="InParanoid" id="B8CDG9"/>
<feature type="region of interest" description="Disordered" evidence="1">
    <location>
        <begin position="699"/>
        <end position="725"/>
    </location>
</feature>
<dbReference type="SUPFAM" id="SSF48295">
    <property type="entry name" value="TrpR-like"/>
    <property type="match status" value="1"/>
</dbReference>
<dbReference type="Proteomes" id="UP000001449">
    <property type="component" value="Chromosome 15"/>
</dbReference>
<proteinExistence type="predicted"/>
<dbReference type="RefSeq" id="XP_002294099.1">
    <property type="nucleotide sequence ID" value="XM_002294063.1"/>
</dbReference>
<gene>
    <name evidence="2" type="ORF">THAPSDRAFT_25017</name>
</gene>
<feature type="compositionally biased region" description="Basic and acidic residues" evidence="1">
    <location>
        <begin position="714"/>
        <end position="725"/>
    </location>
</feature>
<reference evidence="2 3" key="2">
    <citation type="journal article" date="2008" name="Nature">
        <title>The Phaeodactylum genome reveals the evolutionary history of diatom genomes.</title>
        <authorList>
            <person name="Bowler C."/>
            <person name="Allen A.E."/>
            <person name="Badger J.H."/>
            <person name="Grimwood J."/>
            <person name="Jabbari K."/>
            <person name="Kuo A."/>
            <person name="Maheswari U."/>
            <person name="Martens C."/>
            <person name="Maumus F."/>
            <person name="Otillar R.P."/>
            <person name="Rayko E."/>
            <person name="Salamov A."/>
            <person name="Vandepoele K."/>
            <person name="Beszteri B."/>
            <person name="Gruber A."/>
            <person name="Heijde M."/>
            <person name="Katinka M."/>
            <person name="Mock T."/>
            <person name="Valentin K."/>
            <person name="Verret F."/>
            <person name="Berges J.A."/>
            <person name="Brownlee C."/>
            <person name="Cadoret J.P."/>
            <person name="Chiovitti A."/>
            <person name="Choi C.J."/>
            <person name="Coesel S."/>
            <person name="De Martino A."/>
            <person name="Detter J.C."/>
            <person name="Durkin C."/>
            <person name="Falciatore A."/>
            <person name="Fournet J."/>
            <person name="Haruta M."/>
            <person name="Huysman M.J."/>
            <person name="Jenkins B.D."/>
            <person name="Jiroutova K."/>
            <person name="Jorgensen R.E."/>
            <person name="Joubert Y."/>
            <person name="Kaplan A."/>
            <person name="Kroger N."/>
            <person name="Kroth P.G."/>
            <person name="La Roche J."/>
            <person name="Lindquist E."/>
            <person name="Lommer M."/>
            <person name="Martin-Jezequel V."/>
            <person name="Lopez P.J."/>
            <person name="Lucas S."/>
            <person name="Mangogna M."/>
            <person name="McGinnis K."/>
            <person name="Medlin L.K."/>
            <person name="Montsant A."/>
            <person name="Oudot-Le Secq M.P."/>
            <person name="Napoli C."/>
            <person name="Obornik M."/>
            <person name="Parker M.S."/>
            <person name="Petit J.L."/>
            <person name="Porcel B.M."/>
            <person name="Poulsen N."/>
            <person name="Robison M."/>
            <person name="Rychlewski L."/>
            <person name="Rynearson T.A."/>
            <person name="Schmutz J."/>
            <person name="Shapiro H."/>
            <person name="Siaut M."/>
            <person name="Stanley M."/>
            <person name="Sussman M.R."/>
            <person name="Taylor A.R."/>
            <person name="Vardi A."/>
            <person name="von Dassow P."/>
            <person name="Vyverman W."/>
            <person name="Willis A."/>
            <person name="Wyrwicz L.S."/>
            <person name="Rokhsar D.S."/>
            <person name="Weissenbach J."/>
            <person name="Armbrust E.V."/>
            <person name="Green B.R."/>
            <person name="Van de Peer Y."/>
            <person name="Grigoriev I.V."/>
        </authorList>
    </citation>
    <scope>NUCLEOTIDE SEQUENCE [LARGE SCALE GENOMIC DNA]</scope>
    <source>
        <strain evidence="2 3">CCMP1335</strain>
    </source>
</reference>
<dbReference type="InterPro" id="IPR010921">
    <property type="entry name" value="Trp_repressor/repl_initiator"/>
</dbReference>
<dbReference type="KEGG" id="tps:THAPSDRAFT_25017"/>
<keyword evidence="3" id="KW-1185">Reference proteome</keyword>
<dbReference type="PaxDb" id="35128-Thaps25017"/>
<dbReference type="GO" id="GO:0043565">
    <property type="term" value="F:sequence-specific DNA binding"/>
    <property type="evidence" value="ECO:0007669"/>
    <property type="project" value="InterPro"/>
</dbReference>